<dbReference type="PRINTS" id="PR00019">
    <property type="entry name" value="LEURICHRPT"/>
</dbReference>
<dbReference type="Gene3D" id="3.80.10.10">
    <property type="entry name" value="Ribonuclease Inhibitor"/>
    <property type="match status" value="1"/>
</dbReference>
<keyword evidence="3" id="KW-0677">Repeat</keyword>
<evidence type="ECO:0000256" key="2">
    <source>
        <dbReference type="ARBA" id="ARBA00022692"/>
    </source>
</evidence>
<dbReference type="GO" id="GO:0016020">
    <property type="term" value="C:membrane"/>
    <property type="evidence" value="ECO:0007669"/>
    <property type="project" value="UniProtKB-SubCell"/>
</dbReference>
<reference evidence="6 7" key="1">
    <citation type="journal article" date="2019" name="mSystems">
        <title>Life at home and on the roam: Genomic adaptions reflect the dual lifestyle of an intracellular, facultative symbiont.</title>
        <authorList>
            <person name="Burgsdorf I."/>
        </authorList>
    </citation>
    <scope>NUCLEOTIDE SEQUENCE [LARGE SCALE GENOMIC DNA]</scope>
    <source>
        <strain evidence="6">277cV</strain>
    </source>
</reference>
<dbReference type="PANTHER" id="PTHR48064">
    <property type="entry name" value="OS01G0750400 PROTEIN"/>
    <property type="match status" value="1"/>
</dbReference>
<dbReference type="EMBL" id="SRMO01000066">
    <property type="protein sequence ID" value="TGG92132.1"/>
    <property type="molecule type" value="Genomic_DNA"/>
</dbReference>
<dbReference type="InterPro" id="IPR053038">
    <property type="entry name" value="RLP_Defense"/>
</dbReference>
<dbReference type="InterPro" id="IPR001611">
    <property type="entry name" value="Leu-rich_rpt"/>
</dbReference>
<evidence type="ECO:0000256" key="1">
    <source>
        <dbReference type="ARBA" id="ARBA00004370"/>
    </source>
</evidence>
<name>A0A524RNX2_9CHRO</name>
<keyword evidence="2" id="KW-0812">Transmembrane</keyword>
<dbReference type="Proteomes" id="UP000317990">
    <property type="component" value="Unassembled WGS sequence"/>
</dbReference>
<dbReference type="PANTHER" id="PTHR48064:SF6">
    <property type="entry name" value="RECEPTOR-LIKE PROTEIN KINASE 2"/>
    <property type="match status" value="1"/>
</dbReference>
<evidence type="ECO:0000256" key="5">
    <source>
        <dbReference type="ARBA" id="ARBA00023136"/>
    </source>
</evidence>
<evidence type="ECO:0000313" key="6">
    <source>
        <dbReference type="EMBL" id="TGG92132.1"/>
    </source>
</evidence>
<evidence type="ECO:0000256" key="4">
    <source>
        <dbReference type="ARBA" id="ARBA00022989"/>
    </source>
</evidence>
<comment type="subcellular location">
    <subcellularLocation>
        <location evidence="1">Membrane</location>
    </subcellularLocation>
</comment>
<evidence type="ECO:0000256" key="3">
    <source>
        <dbReference type="ARBA" id="ARBA00022737"/>
    </source>
</evidence>
<dbReference type="Pfam" id="PF13855">
    <property type="entry name" value="LRR_8"/>
    <property type="match status" value="1"/>
</dbReference>
<dbReference type="SUPFAM" id="SSF52058">
    <property type="entry name" value="L domain-like"/>
    <property type="match status" value="1"/>
</dbReference>
<sequence>MGTPTFVNREATDSAALENSVNNLEGLHINQNWLTAPTPKSDRDVLIHLYNATNGRNWKSKTNWKSNKPISQWYGVITDSSGRLIKLNLGDNQLTGTIPAVLGNLKNLGALWLDYNQLKGTIPLALDNLNNLKRLDLSENQLMGTIPATLFRAS</sequence>
<dbReference type="FunFam" id="3.80.10.10:FF:000129">
    <property type="entry name" value="Leucine-rich repeat receptor-like kinase"/>
    <property type="match status" value="1"/>
</dbReference>
<protein>
    <recommendedName>
        <fullName evidence="8">Leucine-rich repeat domain-containing protein</fullName>
    </recommendedName>
</protein>
<accession>A0A524RNX2</accession>
<evidence type="ECO:0000313" key="7">
    <source>
        <dbReference type="Proteomes" id="UP000317990"/>
    </source>
</evidence>
<organism evidence="6 7">
    <name type="scientific">Aphanocapsa feldmannii 277cV</name>
    <dbReference type="NCBI Taxonomy" id="2507553"/>
    <lineage>
        <taxon>Bacteria</taxon>
        <taxon>Bacillati</taxon>
        <taxon>Cyanobacteriota</taxon>
        <taxon>Cyanophyceae</taxon>
        <taxon>Oscillatoriophycideae</taxon>
        <taxon>Chroococcales</taxon>
        <taxon>Microcystaceae</taxon>
        <taxon>Aphanocapsa</taxon>
    </lineage>
</organism>
<proteinExistence type="predicted"/>
<dbReference type="AlphaFoldDB" id="A0A524RNX2"/>
<comment type="caution">
    <text evidence="6">The sequence shown here is derived from an EMBL/GenBank/DDBJ whole genome shotgun (WGS) entry which is preliminary data.</text>
</comment>
<evidence type="ECO:0008006" key="8">
    <source>
        <dbReference type="Google" id="ProtNLM"/>
    </source>
</evidence>
<keyword evidence="5" id="KW-0472">Membrane</keyword>
<dbReference type="InterPro" id="IPR032675">
    <property type="entry name" value="LRR_dom_sf"/>
</dbReference>
<keyword evidence="4" id="KW-1133">Transmembrane helix</keyword>
<gene>
    <name evidence="6" type="ORF">ERJ67_06540</name>
</gene>